<sequence length="229" mass="26329">MDKGSDDLLSGSKGGHLSSQLKKAKWYFKKWLKQRVVVGSQLKKLEEDLASVEKSALSFGWSLGEKRLEVLLKIGKEIRLKEQKLRQTLRIKWLKEGDRNSRVWKRTFVRKRCGRLCECDGNKAPCSDGLNLNFIKANWEAIKGDFMAFICEFYEDGSMVKDLNCTFIALIPKKVKPNSIKDYRPISLVGSMYKIFAKVFANRLKKVMNSVIDPNKMAFVKDRQIIGNL</sequence>
<reference evidence="1" key="1">
    <citation type="journal article" date="2023" name="Plant J.">
        <title>Genome sequences and population genomics provide insights into the demographic history, inbreeding, and mutation load of two 'living fossil' tree species of Dipteronia.</title>
        <authorList>
            <person name="Feng Y."/>
            <person name="Comes H.P."/>
            <person name="Chen J."/>
            <person name="Zhu S."/>
            <person name="Lu R."/>
            <person name="Zhang X."/>
            <person name="Li P."/>
            <person name="Qiu J."/>
            <person name="Olsen K.M."/>
            <person name="Qiu Y."/>
        </authorList>
    </citation>
    <scope>NUCLEOTIDE SEQUENCE</scope>
    <source>
        <strain evidence="1">NBL</strain>
    </source>
</reference>
<gene>
    <name evidence="1" type="ORF">Dsin_003290</name>
</gene>
<evidence type="ECO:0008006" key="3">
    <source>
        <dbReference type="Google" id="ProtNLM"/>
    </source>
</evidence>
<organism evidence="1 2">
    <name type="scientific">Dipteronia sinensis</name>
    <dbReference type="NCBI Taxonomy" id="43782"/>
    <lineage>
        <taxon>Eukaryota</taxon>
        <taxon>Viridiplantae</taxon>
        <taxon>Streptophyta</taxon>
        <taxon>Embryophyta</taxon>
        <taxon>Tracheophyta</taxon>
        <taxon>Spermatophyta</taxon>
        <taxon>Magnoliopsida</taxon>
        <taxon>eudicotyledons</taxon>
        <taxon>Gunneridae</taxon>
        <taxon>Pentapetalae</taxon>
        <taxon>rosids</taxon>
        <taxon>malvids</taxon>
        <taxon>Sapindales</taxon>
        <taxon>Sapindaceae</taxon>
        <taxon>Hippocastanoideae</taxon>
        <taxon>Acereae</taxon>
        <taxon>Dipteronia</taxon>
    </lineage>
</organism>
<dbReference type="PANTHER" id="PTHR46890:SF48">
    <property type="entry name" value="RNA-DIRECTED DNA POLYMERASE"/>
    <property type="match status" value="1"/>
</dbReference>
<protein>
    <recommendedName>
        <fullName evidence="3">Reverse transcriptase domain-containing protein</fullName>
    </recommendedName>
</protein>
<name>A0AAE0B979_9ROSI</name>
<dbReference type="AlphaFoldDB" id="A0AAE0B979"/>
<dbReference type="EMBL" id="JANJYJ010000001">
    <property type="protein sequence ID" value="KAK3231409.1"/>
    <property type="molecule type" value="Genomic_DNA"/>
</dbReference>
<proteinExistence type="predicted"/>
<dbReference type="PANTHER" id="PTHR46890">
    <property type="entry name" value="NON-LTR RETROLELEMENT REVERSE TRANSCRIPTASE-LIKE PROTEIN-RELATED"/>
    <property type="match status" value="1"/>
</dbReference>
<keyword evidence="2" id="KW-1185">Reference proteome</keyword>
<evidence type="ECO:0000313" key="1">
    <source>
        <dbReference type="EMBL" id="KAK3231409.1"/>
    </source>
</evidence>
<dbReference type="InterPro" id="IPR052343">
    <property type="entry name" value="Retrotransposon-Effector_Assoc"/>
</dbReference>
<evidence type="ECO:0000313" key="2">
    <source>
        <dbReference type="Proteomes" id="UP001281410"/>
    </source>
</evidence>
<comment type="caution">
    <text evidence="1">The sequence shown here is derived from an EMBL/GenBank/DDBJ whole genome shotgun (WGS) entry which is preliminary data.</text>
</comment>
<accession>A0AAE0B979</accession>
<dbReference type="Proteomes" id="UP001281410">
    <property type="component" value="Unassembled WGS sequence"/>
</dbReference>